<accession>A0A9X2L0Q1</accession>
<name>A0A9X2L0Q1_9BACT</name>
<reference evidence="1" key="1">
    <citation type="submission" date="2022-06" db="EMBL/GenBank/DDBJ databases">
        <title>Gracilimonas sp. CAU 1638 isolated from sea sediment.</title>
        <authorList>
            <person name="Kim W."/>
        </authorList>
    </citation>
    <scope>NUCLEOTIDE SEQUENCE</scope>
    <source>
        <strain evidence="1">CAU 1638</strain>
    </source>
</reference>
<sequence length="54" mass="6494">MNLLYVLIGIAIAVVVIDRLDYMREQKESNKEVYRNDERIRLTKTPEEYYRGKS</sequence>
<dbReference type="AlphaFoldDB" id="A0A9X2L0Q1"/>
<organism evidence="1 2">
    <name type="scientific">Gracilimonas sediminicola</name>
    <dbReference type="NCBI Taxonomy" id="2952158"/>
    <lineage>
        <taxon>Bacteria</taxon>
        <taxon>Pseudomonadati</taxon>
        <taxon>Balneolota</taxon>
        <taxon>Balneolia</taxon>
        <taxon>Balneolales</taxon>
        <taxon>Balneolaceae</taxon>
        <taxon>Gracilimonas</taxon>
    </lineage>
</organism>
<dbReference type="EMBL" id="JANDBC010000001">
    <property type="protein sequence ID" value="MCP9290032.1"/>
    <property type="molecule type" value="Genomic_DNA"/>
</dbReference>
<protein>
    <submittedName>
        <fullName evidence="1">Uncharacterized protein</fullName>
    </submittedName>
</protein>
<proteinExistence type="predicted"/>
<comment type="caution">
    <text evidence="1">The sequence shown here is derived from an EMBL/GenBank/DDBJ whole genome shotgun (WGS) entry which is preliminary data.</text>
</comment>
<dbReference type="RefSeq" id="WP_255131730.1">
    <property type="nucleotide sequence ID" value="NZ_JANDBC010000001.1"/>
</dbReference>
<keyword evidence="2" id="KW-1185">Reference proteome</keyword>
<gene>
    <name evidence="1" type="ORF">NM125_00400</name>
</gene>
<evidence type="ECO:0000313" key="2">
    <source>
        <dbReference type="Proteomes" id="UP001139125"/>
    </source>
</evidence>
<evidence type="ECO:0000313" key="1">
    <source>
        <dbReference type="EMBL" id="MCP9290032.1"/>
    </source>
</evidence>
<dbReference type="Proteomes" id="UP001139125">
    <property type="component" value="Unassembled WGS sequence"/>
</dbReference>